<proteinExistence type="inferred from homology"/>
<dbReference type="Pfam" id="PF03401">
    <property type="entry name" value="TctC"/>
    <property type="match status" value="1"/>
</dbReference>
<evidence type="ECO:0000256" key="2">
    <source>
        <dbReference type="SAM" id="SignalP"/>
    </source>
</evidence>
<feature type="signal peptide" evidence="2">
    <location>
        <begin position="1"/>
        <end position="28"/>
    </location>
</feature>
<evidence type="ECO:0000313" key="3">
    <source>
        <dbReference type="EMBL" id="CAB3629510.1"/>
    </source>
</evidence>
<gene>
    <name evidence="3" type="ORF">LMG3431_00892</name>
</gene>
<dbReference type="Proteomes" id="UP000494108">
    <property type="component" value="Unassembled WGS sequence"/>
</dbReference>
<dbReference type="PIRSF" id="PIRSF017082">
    <property type="entry name" value="YflP"/>
    <property type="match status" value="1"/>
</dbReference>
<dbReference type="PANTHER" id="PTHR42928">
    <property type="entry name" value="TRICARBOXYLATE-BINDING PROTEIN"/>
    <property type="match status" value="1"/>
</dbReference>
<sequence length="328" mass="34510">MRMRHVFNPLARAALALSLLGSASAALADSYPDRPVKWVVPFPPGGAMDSIARTLGESMGKQLNTSFIVENRAGAGGNIGAATVARAKPDGYTILIVANGMAVNPALYADLNYDPIKDFAPISLLAVVPNVLVTNPARTGATNVQDVITKARAQPNHYTYASAGVGTSIHLAGELFVSMTGVDMLHVPYKGSGPAVADLLGGQVDYMFDSITSAKPHIATGKLRALAVTTTKRSAALPDVPTMQEAGVPGYELMPWFAAFAPAGTPPEVVAKLNEAMRNALAEPKVKATLESIGAESIGSSPDALRDHLAKETEQWKTLVKERNIKIN</sequence>
<name>A0A6S6YKY9_9BURK</name>
<dbReference type="Gene3D" id="3.40.190.150">
    <property type="entry name" value="Bordetella uptake gene, domain 1"/>
    <property type="match status" value="1"/>
</dbReference>
<dbReference type="CDD" id="cd13578">
    <property type="entry name" value="PBP2_Bug27"/>
    <property type="match status" value="1"/>
</dbReference>
<dbReference type="AlphaFoldDB" id="A0A6S6YKY9"/>
<reference evidence="3 4" key="1">
    <citation type="submission" date="2020-04" db="EMBL/GenBank/DDBJ databases">
        <authorList>
            <person name="De Canck E."/>
        </authorList>
    </citation>
    <scope>NUCLEOTIDE SEQUENCE [LARGE SCALE GENOMIC DNA]</scope>
    <source>
        <strain evidence="3 4">LMG 3431</strain>
    </source>
</reference>
<feature type="chain" id="PRO_5028868917" description="Tripartite tricarboxylate transporter substrate binding protein" evidence="2">
    <location>
        <begin position="29"/>
        <end position="328"/>
    </location>
</feature>
<dbReference type="InterPro" id="IPR042100">
    <property type="entry name" value="Bug_dom1"/>
</dbReference>
<evidence type="ECO:0008006" key="5">
    <source>
        <dbReference type="Google" id="ProtNLM"/>
    </source>
</evidence>
<dbReference type="EMBL" id="CADIJX010000001">
    <property type="protein sequence ID" value="CAB3629510.1"/>
    <property type="molecule type" value="Genomic_DNA"/>
</dbReference>
<comment type="similarity">
    <text evidence="1">Belongs to the UPF0065 (bug) family.</text>
</comment>
<keyword evidence="2" id="KW-0732">Signal</keyword>
<evidence type="ECO:0000256" key="1">
    <source>
        <dbReference type="ARBA" id="ARBA00006987"/>
    </source>
</evidence>
<dbReference type="SUPFAM" id="SSF53850">
    <property type="entry name" value="Periplasmic binding protein-like II"/>
    <property type="match status" value="1"/>
</dbReference>
<dbReference type="Gene3D" id="3.40.190.10">
    <property type="entry name" value="Periplasmic binding protein-like II"/>
    <property type="match status" value="1"/>
</dbReference>
<accession>A0A6S6YKY9</accession>
<dbReference type="InterPro" id="IPR005064">
    <property type="entry name" value="BUG"/>
</dbReference>
<dbReference type="RefSeq" id="WP_175173199.1">
    <property type="nucleotide sequence ID" value="NZ_CADIJX010000001.1"/>
</dbReference>
<protein>
    <recommendedName>
        <fullName evidence="5">Tripartite tricarboxylate transporter substrate binding protein</fullName>
    </recommendedName>
</protein>
<dbReference type="PANTHER" id="PTHR42928:SF5">
    <property type="entry name" value="BLR1237 PROTEIN"/>
    <property type="match status" value="1"/>
</dbReference>
<evidence type="ECO:0000313" key="4">
    <source>
        <dbReference type="Proteomes" id="UP000494108"/>
    </source>
</evidence>
<organism evidence="3 4">
    <name type="scientific">Achromobacter pestifer</name>
    <dbReference type="NCBI Taxonomy" id="1353889"/>
    <lineage>
        <taxon>Bacteria</taxon>
        <taxon>Pseudomonadati</taxon>
        <taxon>Pseudomonadota</taxon>
        <taxon>Betaproteobacteria</taxon>
        <taxon>Burkholderiales</taxon>
        <taxon>Alcaligenaceae</taxon>
        <taxon>Achromobacter</taxon>
    </lineage>
</organism>
<keyword evidence="4" id="KW-1185">Reference proteome</keyword>